<dbReference type="RefSeq" id="WP_170123775.1">
    <property type="nucleotide sequence ID" value="NZ_QGTS01000008.1"/>
</dbReference>
<dbReference type="PANTHER" id="PTHR44835">
    <property type="entry name" value="UDP-N-ACETYLGLUCOSAMINE--PEPTIDE N-ACETYLGLUCOSAMINYLTRANSFERASE SPINDLY-RELATED"/>
    <property type="match status" value="1"/>
</dbReference>
<proteinExistence type="predicted"/>
<feature type="domain" description="O-GlcNAc transferase C-terminal" evidence="8">
    <location>
        <begin position="752"/>
        <end position="912"/>
    </location>
</feature>
<dbReference type="Gene3D" id="3.40.50.150">
    <property type="entry name" value="Vaccinia Virus protein VP39"/>
    <property type="match status" value="1"/>
</dbReference>
<keyword evidence="3 9" id="KW-0808">Transferase</keyword>
<comment type="pathway">
    <text evidence="1">Protein modification; protein glycosylation.</text>
</comment>
<feature type="domain" description="O-GlcNAc transferase C-terminal" evidence="8">
    <location>
        <begin position="938"/>
        <end position="1100"/>
    </location>
</feature>
<dbReference type="InterPro" id="IPR029489">
    <property type="entry name" value="OGT/SEC/SPY_C"/>
</dbReference>
<dbReference type="InterPro" id="IPR018773">
    <property type="entry name" value="MeTrfase_reg_dom_prd"/>
</dbReference>
<dbReference type="Gene3D" id="3.40.50.11380">
    <property type="match status" value="1"/>
</dbReference>
<dbReference type="Gene3D" id="1.25.40.10">
    <property type="entry name" value="Tetratricopeptide repeat domain"/>
    <property type="match status" value="1"/>
</dbReference>
<dbReference type="PANTHER" id="PTHR44835:SF1">
    <property type="entry name" value="PROTEIN O-GLCNAC TRANSFERASE"/>
    <property type="match status" value="1"/>
</dbReference>
<reference evidence="9 10" key="1">
    <citation type="submission" date="2018-05" db="EMBL/GenBank/DDBJ databases">
        <title>Genomic Encyclopedia of Type Strains, Phase IV (KMG-IV): sequencing the most valuable type-strain genomes for metagenomic binning, comparative biology and taxonomic classification.</title>
        <authorList>
            <person name="Goeker M."/>
        </authorList>
    </citation>
    <scope>NUCLEOTIDE SEQUENCE [LARGE SCALE GENOMIC DNA]</scope>
    <source>
        <strain evidence="9 10">DSM 19579</strain>
    </source>
</reference>
<accession>A0A317PZ50</accession>
<feature type="domain" description="Methyltransferase" evidence="7">
    <location>
        <begin position="42"/>
        <end position="142"/>
    </location>
</feature>
<evidence type="ECO:0000256" key="1">
    <source>
        <dbReference type="ARBA" id="ARBA00004922"/>
    </source>
</evidence>
<evidence type="ECO:0000256" key="3">
    <source>
        <dbReference type="ARBA" id="ARBA00022679"/>
    </source>
</evidence>
<dbReference type="SUPFAM" id="SSF48452">
    <property type="entry name" value="TPR-like"/>
    <property type="match status" value="1"/>
</dbReference>
<evidence type="ECO:0000259" key="6">
    <source>
        <dbReference type="Pfam" id="PF10119"/>
    </source>
</evidence>
<dbReference type="InterPro" id="IPR011990">
    <property type="entry name" value="TPR-like_helical_dom_sf"/>
</dbReference>
<keyword evidence="5" id="KW-0802">TPR repeat</keyword>
<dbReference type="Proteomes" id="UP000246744">
    <property type="component" value="Unassembled WGS sequence"/>
</dbReference>
<dbReference type="GO" id="GO:0032259">
    <property type="term" value="P:methylation"/>
    <property type="evidence" value="ECO:0007669"/>
    <property type="project" value="UniProtKB-KW"/>
</dbReference>
<dbReference type="InterPro" id="IPR041698">
    <property type="entry name" value="Methyltransf_25"/>
</dbReference>
<evidence type="ECO:0000313" key="9">
    <source>
        <dbReference type="EMBL" id="PWW07757.1"/>
    </source>
</evidence>
<dbReference type="InterPro" id="IPR029063">
    <property type="entry name" value="SAM-dependent_MTases_sf"/>
</dbReference>
<dbReference type="Gene3D" id="3.40.50.2000">
    <property type="entry name" value="Glycogen Phosphorylase B"/>
    <property type="match status" value="1"/>
</dbReference>
<keyword evidence="2" id="KW-0328">Glycosyltransferase</keyword>
<organism evidence="9 10">
    <name type="scientific">Mangrovibacter plantisponsor</name>
    <dbReference type="NCBI Taxonomy" id="451513"/>
    <lineage>
        <taxon>Bacteria</taxon>
        <taxon>Pseudomonadati</taxon>
        <taxon>Pseudomonadota</taxon>
        <taxon>Gammaproteobacteria</taxon>
        <taxon>Enterobacterales</taxon>
        <taxon>Enterobacteriaceae</taxon>
        <taxon>Mangrovibacter</taxon>
    </lineage>
</organism>
<evidence type="ECO:0000256" key="4">
    <source>
        <dbReference type="ARBA" id="ARBA00022737"/>
    </source>
</evidence>
<keyword evidence="9" id="KW-0489">Methyltransferase</keyword>
<dbReference type="EMBL" id="QGTS01000008">
    <property type="protein sequence ID" value="PWW07757.1"/>
    <property type="molecule type" value="Genomic_DNA"/>
</dbReference>
<dbReference type="CDD" id="cd02440">
    <property type="entry name" value="AdoMet_MTases"/>
    <property type="match status" value="1"/>
</dbReference>
<name>A0A317PZ50_9ENTR</name>
<keyword evidence="4" id="KW-0677">Repeat</keyword>
<dbReference type="GO" id="GO:0008168">
    <property type="term" value="F:methyltransferase activity"/>
    <property type="evidence" value="ECO:0007669"/>
    <property type="project" value="UniProtKB-KW"/>
</dbReference>
<keyword evidence="10" id="KW-1185">Reference proteome</keyword>
<evidence type="ECO:0000256" key="2">
    <source>
        <dbReference type="ARBA" id="ARBA00022676"/>
    </source>
</evidence>
<dbReference type="SUPFAM" id="SSF53335">
    <property type="entry name" value="S-adenosyl-L-methionine-dependent methyltransferases"/>
    <property type="match status" value="1"/>
</dbReference>
<dbReference type="GO" id="GO:0016757">
    <property type="term" value="F:glycosyltransferase activity"/>
    <property type="evidence" value="ECO:0007669"/>
    <property type="project" value="UniProtKB-KW"/>
</dbReference>
<dbReference type="InterPro" id="IPR051939">
    <property type="entry name" value="Glycosyltr_41/O-GlcNAc_trsf"/>
</dbReference>
<sequence>MHNAVNKGSGTSLLELSCAPDYIGSVAWLYGFDAVAPVNARVLELGCGDGAWLASQAARWPESSWVGVELSCENLNTSQTQILTRMGGPANLSICSASLEELLSTYIGQFDYIIIHGTFSLLSNQRIDQVLAYCQTHLASQGLITHAWSCNPGAKNQEVIRDAVQMHAAMATNASQQQDCMHAMLAWFSMTSSSTTLGQAVEDALQAAKHHSDKMLVDHYLLGQNEGQYFLEYHGRVTQMGLGYVGDLAPWTELPEHYGSQTAQMLSAICPQPHKILSQQYLDFACQRSKRYSVLGHSSQTEGMAVFPDKARLMEMRWAGSFRRIMEGYDVCTAVRIHDDTPITINDENTLSVLDIMGEAWPLSITLEQVWQQIRLPDVPEDNPLYIHREDLGRSLNALFEKGVPGLHFRRPGFEPKPLTKTAQLAVVPGWQNPLPINMWNEPVSLTEDERSWLAEGDLSVTAQSASLHDALRYKGIFSAQPFAWQRYLQSLLAVSDDMHRIRMVSAIILFSAAPEQGGFLDEAQQKLSRENPRAVQPDLQPVAPATEKKAKALVDAGQYVQAEQLYLSLVEDNPNKVHALYLLEDFYLRTFNKEPGFNAVYRAIAMQPASWKLYADLGIFLVRRKNYWLCGRIMRAVLRNNKRSISAWDLLGKLHSLVNRSDLANYCYEQALALDDKNETIYVNKASVSTSVLKTEEAIALLRKALELNKYNFDTWTSLLFELAHRAEVSPGELYKTHLSYGQHVYDWMRKQNIKPESHSTHPQHERLRVGFVSGDFRKHPVAYFLLPFWESLDRSKFDVYAYNTSPHQDEMTDRLATGTVAFRSVIKNSHRELAEIIKNDEIDILIDLSGHTAFNRLPVFAMRPAPVQMTWIGYPGTSGLKEIDYRIISPGIAPAGFLDSQFTEKLLYVPFPTQFTPELDSPAVSEPPFARNGFFTFASFNRPMKLSQPVIACWAGILKAAPDSKMLIAFMSGQSMIDDFTQRFMREGVNPSQLVFREKVPMKEFLAMHSEVDLLLDAFPYTGGTTTNHAAWMGVPTLTLAGETMAARQGVDIMQGYNLQSFIADSVDDYQKKALEWKGRTNELARLRRELRERVWALSQQRHETGVMLGEVLNQVWQLYRQGVPAHSFTFSELIAAPTL</sequence>
<evidence type="ECO:0000259" key="7">
    <source>
        <dbReference type="Pfam" id="PF13649"/>
    </source>
</evidence>
<gene>
    <name evidence="9" type="ORF">DES37_108185</name>
</gene>
<evidence type="ECO:0000313" key="10">
    <source>
        <dbReference type="Proteomes" id="UP000246744"/>
    </source>
</evidence>
<feature type="domain" description="Methyltransferase regulatory" evidence="6">
    <location>
        <begin position="213"/>
        <end position="295"/>
    </location>
</feature>
<evidence type="ECO:0000259" key="8">
    <source>
        <dbReference type="Pfam" id="PF13844"/>
    </source>
</evidence>
<protein>
    <submittedName>
        <fullName evidence="9">Methyltransferase family protein</fullName>
    </submittedName>
</protein>
<dbReference type="AlphaFoldDB" id="A0A317PZ50"/>
<comment type="caution">
    <text evidence="9">The sequence shown here is derived from an EMBL/GenBank/DDBJ whole genome shotgun (WGS) entry which is preliminary data.</text>
</comment>
<evidence type="ECO:0000256" key="5">
    <source>
        <dbReference type="ARBA" id="ARBA00022803"/>
    </source>
</evidence>
<dbReference type="Pfam" id="PF13844">
    <property type="entry name" value="Glyco_transf_41"/>
    <property type="match status" value="2"/>
</dbReference>
<dbReference type="Pfam" id="PF10119">
    <property type="entry name" value="MethyTransf_Reg"/>
    <property type="match status" value="1"/>
</dbReference>
<dbReference type="Pfam" id="PF13649">
    <property type="entry name" value="Methyltransf_25"/>
    <property type="match status" value="1"/>
</dbReference>